<keyword evidence="8" id="KW-0732">Signal</keyword>
<dbReference type="InterPro" id="IPR023996">
    <property type="entry name" value="TonB-dep_OMP_SusC/RagA"/>
</dbReference>
<dbReference type="Proteomes" id="UP000199559">
    <property type="component" value="Unassembled WGS sequence"/>
</dbReference>
<dbReference type="InterPro" id="IPR008969">
    <property type="entry name" value="CarboxyPept-like_regulatory"/>
</dbReference>
<sequence>MKTKFSGILTLFLAFVVQITFAQDKTVSGVVSDENGIPLTSATVLVVGTSNGTSTDFDGNYSIKTKVGDKLQFSYVGYGNKEVTVGGANTINMTLAPDNALDEVVITGFGSKKRDQLTSAVTTLSADDITKLSPSTSIDNMLQGVAPGVQVVAGNGKPGQTAFVRIRGVGSINASSAPLYVIDGIIAPDLNSVNPGDIETMSILKDAATASLYGSRAANGVVIIKTKTGNKNRDARVSISSRVGYGQRIADNFEMMNAAQKIQYERELSALGIGNATALPGAQVSTQEEYDFLIARDTDWEDELLRNSYIQNNSISIDGGTEKSSYFVSFAHDRNTGIIQSINGFERLSGRLNLNVQAKDWLQVSTNVSITGTSSDEPRDRNNVQNPFRAMYDYNPYETKFLLDDDNNQVLDGAGNPIFNPTRAGFPISEALINNPESDNTLFIIGGISAIANLSDKWTNTFKVGATNTAYRREYFLKPGSVLDGFVGDADNPGSKTDSGSNELDLTVTNLLNYSTTIGDKHNVSLTGLFEFNKRTFRNYSLSSDGFSNDFQSVQAVATIPTAASTNLFTRSLLGYGGFLDYDYDSKYLATASIRRDGSSTFGINNRYGVFWSGSLAWNLSKENFLADSDIVDELKLRASAGTSGNSNGLASYASVATLDFGSLNGASTAIPTDNGNSDLGFEKNYIWGVGVEFAGFDRRIRGVIDYYERTTSDLLLNAPLSSLGGEPDGSIFSNIGEMTNKGLELELSADIIRAEDFGDFTLTVGGNIAFLDNEVTKLVSSSTDPNGADILLTTNGDNNIVRVGEEIYTYYLVRYAGVNPANGEPLFYDIDGNITNQYSADDAVVLDGKSPIAKFDGGANLNMTYKGFDFTADLYYKVGNYIQNYLEGNMLSNGTGVDSNQRVDAFNYWKNPGDTNVLPSPLFGNEAGNTSDRLLQKGDYVRLRNLTIGYTLPSKFTETLNISSLRLFLQGQNLWTYAPHFNGDPEVGIGSGETDTSVNFGNYNLYSYPQTQSLQMGVELKF</sequence>
<protein>
    <submittedName>
        <fullName evidence="10">TonB-linked outer membrane protein, SusC/RagA family</fullName>
    </submittedName>
</protein>
<evidence type="ECO:0000256" key="8">
    <source>
        <dbReference type="SAM" id="SignalP"/>
    </source>
</evidence>
<dbReference type="InterPro" id="IPR036942">
    <property type="entry name" value="Beta-barrel_TonB_sf"/>
</dbReference>
<proteinExistence type="inferred from homology"/>
<evidence type="ECO:0000256" key="3">
    <source>
        <dbReference type="ARBA" id="ARBA00022452"/>
    </source>
</evidence>
<dbReference type="InterPro" id="IPR012910">
    <property type="entry name" value="Plug_dom"/>
</dbReference>
<dbReference type="RefSeq" id="WP_090841299.1">
    <property type="nucleotide sequence ID" value="NZ_FORM01000008.1"/>
</dbReference>
<dbReference type="NCBIfam" id="TIGR04057">
    <property type="entry name" value="SusC_RagA_signa"/>
    <property type="match status" value="1"/>
</dbReference>
<dbReference type="Gene3D" id="2.60.40.1120">
    <property type="entry name" value="Carboxypeptidase-like, regulatory domain"/>
    <property type="match status" value="1"/>
</dbReference>
<evidence type="ECO:0000313" key="11">
    <source>
        <dbReference type="Proteomes" id="UP000199559"/>
    </source>
</evidence>
<dbReference type="InterPro" id="IPR039426">
    <property type="entry name" value="TonB-dep_rcpt-like"/>
</dbReference>
<evidence type="ECO:0000256" key="4">
    <source>
        <dbReference type="ARBA" id="ARBA00022692"/>
    </source>
</evidence>
<evidence type="ECO:0000313" key="10">
    <source>
        <dbReference type="EMBL" id="SFJ47854.1"/>
    </source>
</evidence>
<evidence type="ECO:0000256" key="6">
    <source>
        <dbReference type="ARBA" id="ARBA00023237"/>
    </source>
</evidence>
<evidence type="ECO:0000259" key="9">
    <source>
        <dbReference type="Pfam" id="PF07715"/>
    </source>
</evidence>
<dbReference type="STRING" id="1144750.SAMN05443431_10870"/>
<evidence type="ECO:0000256" key="2">
    <source>
        <dbReference type="ARBA" id="ARBA00022448"/>
    </source>
</evidence>
<evidence type="ECO:0000256" key="7">
    <source>
        <dbReference type="PROSITE-ProRule" id="PRU01360"/>
    </source>
</evidence>
<feature type="signal peptide" evidence="8">
    <location>
        <begin position="1"/>
        <end position="22"/>
    </location>
</feature>
<dbReference type="GO" id="GO:0009279">
    <property type="term" value="C:cell outer membrane"/>
    <property type="evidence" value="ECO:0007669"/>
    <property type="project" value="UniProtKB-SubCell"/>
</dbReference>
<dbReference type="PROSITE" id="PS52016">
    <property type="entry name" value="TONB_DEPENDENT_REC_3"/>
    <property type="match status" value="1"/>
</dbReference>
<dbReference type="InterPro" id="IPR023997">
    <property type="entry name" value="TonB-dep_OMP_SusC/RagA_CS"/>
</dbReference>
<dbReference type="NCBIfam" id="TIGR04056">
    <property type="entry name" value="OMP_RagA_SusC"/>
    <property type="match status" value="1"/>
</dbReference>
<keyword evidence="3 7" id="KW-1134">Transmembrane beta strand</keyword>
<dbReference type="SUPFAM" id="SSF49464">
    <property type="entry name" value="Carboxypeptidase regulatory domain-like"/>
    <property type="match status" value="1"/>
</dbReference>
<organism evidence="10 11">
    <name type="scientific">Olleya namhaensis</name>
    <dbReference type="NCBI Taxonomy" id="1144750"/>
    <lineage>
        <taxon>Bacteria</taxon>
        <taxon>Pseudomonadati</taxon>
        <taxon>Bacteroidota</taxon>
        <taxon>Flavobacteriia</taxon>
        <taxon>Flavobacteriales</taxon>
        <taxon>Flavobacteriaceae</taxon>
    </lineage>
</organism>
<dbReference type="Gene3D" id="2.40.170.20">
    <property type="entry name" value="TonB-dependent receptor, beta-barrel domain"/>
    <property type="match status" value="1"/>
</dbReference>
<name>A0A1I3RMM8_9FLAO</name>
<feature type="domain" description="TonB-dependent receptor plug" evidence="9">
    <location>
        <begin position="116"/>
        <end position="221"/>
    </location>
</feature>
<comment type="subcellular location">
    <subcellularLocation>
        <location evidence="1 7">Cell outer membrane</location>
        <topology evidence="1 7">Multi-pass membrane protein</topology>
    </subcellularLocation>
</comment>
<dbReference type="Pfam" id="PF13715">
    <property type="entry name" value="CarbopepD_reg_2"/>
    <property type="match status" value="1"/>
</dbReference>
<reference evidence="11" key="1">
    <citation type="submission" date="2016-10" db="EMBL/GenBank/DDBJ databases">
        <authorList>
            <person name="Varghese N."/>
            <person name="Submissions S."/>
        </authorList>
    </citation>
    <scope>NUCLEOTIDE SEQUENCE [LARGE SCALE GENOMIC DNA]</scope>
    <source>
        <strain evidence="11">DSM 28881</strain>
    </source>
</reference>
<dbReference type="EMBL" id="FORM01000008">
    <property type="protein sequence ID" value="SFJ47854.1"/>
    <property type="molecule type" value="Genomic_DNA"/>
</dbReference>
<keyword evidence="5 7" id="KW-0472">Membrane</keyword>
<keyword evidence="11" id="KW-1185">Reference proteome</keyword>
<dbReference type="InterPro" id="IPR037066">
    <property type="entry name" value="Plug_dom_sf"/>
</dbReference>
<dbReference type="AlphaFoldDB" id="A0A1I3RMM8"/>
<dbReference type="SUPFAM" id="SSF56935">
    <property type="entry name" value="Porins"/>
    <property type="match status" value="1"/>
</dbReference>
<keyword evidence="6 7" id="KW-0998">Cell outer membrane</keyword>
<feature type="chain" id="PRO_5011549781" evidence="8">
    <location>
        <begin position="23"/>
        <end position="1023"/>
    </location>
</feature>
<evidence type="ECO:0000256" key="5">
    <source>
        <dbReference type="ARBA" id="ARBA00023136"/>
    </source>
</evidence>
<keyword evidence="4 7" id="KW-0812">Transmembrane</keyword>
<accession>A0A1I3RMM8</accession>
<dbReference type="Pfam" id="PF07715">
    <property type="entry name" value="Plug"/>
    <property type="match status" value="1"/>
</dbReference>
<evidence type="ECO:0000256" key="1">
    <source>
        <dbReference type="ARBA" id="ARBA00004571"/>
    </source>
</evidence>
<keyword evidence="2 7" id="KW-0813">Transport</keyword>
<comment type="similarity">
    <text evidence="7">Belongs to the TonB-dependent receptor family.</text>
</comment>
<dbReference type="Gene3D" id="2.170.130.10">
    <property type="entry name" value="TonB-dependent receptor, plug domain"/>
    <property type="match status" value="1"/>
</dbReference>
<gene>
    <name evidence="10" type="ORF">SAMN05443431_10870</name>
</gene>